<sequence>MSDEKKGISLRKKKNNNVRPKISAPQPVPEDGTPGHTPLMGGGSFEPPPLQRVETSQSSLRSRPSMHADRTADLVKRRYSTRFVGYPHDDRLAPPMPAMPSLPVEYQSVRSAPPSRDGKPPEAGSKSLKVDIRALRDQNLVPEQYIAHILADADETDIANYQTELRKLKHRTDTDLQHNVYQNRTQFIKISKEAEKLKTEMRTLRGLMSEMTSALHQAAQAGGAEVSAMSVADRKRANRSSVANLEALWSSHLQALWKRVEGAQKYLPAVPGRHIVYESSRWVELNAATWKPRRRVHLILLNDHLLIATEKKRAEGMPSTSPNLSSNRRVSMYGNASAQAPTTLIADRCFPLSDVTMSDISRNAPTSSDPKRSPVSNAITVRSATESFTFATGNSTDSSAEKNTLLVSFRKAGEELRKTVAAEHGERERQLSTDLLAPGSDGRRGSSTRSSPMLGFSSDRFGGGGAMIDVDGRPQPIRWVETQIDALDIDIALQRFEDAVARVEKLRRLARSIRGNASAQEMFLAKIDERAGKLAGVVCKRLRLGSAGLEKTRENVAWLVRLGVDEVAVREYLSARTAVVKNRTRQLPFTGALAPHVRALSYIVFTVVLHTFRIFSQSFPGANYTSAVVKWAKESVDEFNEMLGRQLSSVPRGSELFEECLAIAREQCAVLREVGVDFEGFVGRGVGEDGVVGVGVEEVARGVEGLKVNGGVNTNGNVNGRLGVPSPEDGGVSPMDDEGRRLGSKGIGVGKRMF</sequence>
<dbReference type="GO" id="GO:0006887">
    <property type="term" value="P:exocytosis"/>
    <property type="evidence" value="ECO:0007669"/>
    <property type="project" value="UniProtKB-KW"/>
</dbReference>
<dbReference type="Pfam" id="PF16528">
    <property type="entry name" value="Exo84_C"/>
    <property type="match status" value="1"/>
</dbReference>
<comment type="caution">
    <text evidence="9">The sequence shown here is derived from an EMBL/GenBank/DDBJ whole genome shotgun (WGS) entry which is preliminary data.</text>
</comment>
<feature type="region of interest" description="Disordered" evidence="7">
    <location>
        <begin position="421"/>
        <end position="456"/>
    </location>
</feature>
<feature type="compositionally biased region" description="Basic and acidic residues" evidence="7">
    <location>
        <begin position="421"/>
        <end position="431"/>
    </location>
</feature>
<dbReference type="STRING" id="40998.A0A2P7ZXX4"/>
<dbReference type="Pfam" id="PF25345">
    <property type="entry name" value="PH_EXO84"/>
    <property type="match status" value="1"/>
</dbReference>
<evidence type="ECO:0000313" key="10">
    <source>
        <dbReference type="Proteomes" id="UP000243723"/>
    </source>
</evidence>
<feature type="compositionally biased region" description="Polar residues" evidence="7">
    <location>
        <begin position="53"/>
        <end position="62"/>
    </location>
</feature>
<dbReference type="Pfam" id="PF08700">
    <property type="entry name" value="VPS51_Exo84_N"/>
    <property type="match status" value="1"/>
</dbReference>
<evidence type="ECO:0000256" key="7">
    <source>
        <dbReference type="SAM" id="MobiDB-lite"/>
    </source>
</evidence>
<accession>A0A2P7ZXX4</accession>
<dbReference type="GO" id="GO:0000145">
    <property type="term" value="C:exocyst"/>
    <property type="evidence" value="ECO:0007669"/>
    <property type="project" value="InterPro"/>
</dbReference>
<evidence type="ECO:0000256" key="3">
    <source>
        <dbReference type="ARBA" id="ARBA00021269"/>
    </source>
</evidence>
<dbReference type="PANTHER" id="PTHR21426">
    <property type="entry name" value="EXOCYST COMPLEX COMPONENT 8"/>
    <property type="match status" value="1"/>
</dbReference>
<evidence type="ECO:0000313" key="9">
    <source>
        <dbReference type="EMBL" id="PSK53078.1"/>
    </source>
</evidence>
<comment type="subcellular location">
    <subcellularLocation>
        <location evidence="1">Cytoplasmic vesicle</location>
        <location evidence="1">Secretory vesicle</location>
    </subcellularLocation>
</comment>
<keyword evidence="10" id="KW-1185">Reference proteome</keyword>
<organism evidence="9 10">
    <name type="scientific">Elsinoe australis</name>
    <dbReference type="NCBI Taxonomy" id="40998"/>
    <lineage>
        <taxon>Eukaryota</taxon>
        <taxon>Fungi</taxon>
        <taxon>Dikarya</taxon>
        <taxon>Ascomycota</taxon>
        <taxon>Pezizomycotina</taxon>
        <taxon>Dothideomycetes</taxon>
        <taxon>Dothideomycetidae</taxon>
        <taxon>Myriangiales</taxon>
        <taxon>Elsinoaceae</taxon>
        <taxon>Elsinoe</taxon>
    </lineage>
</organism>
<keyword evidence="6" id="KW-0653">Protein transport</keyword>
<dbReference type="GO" id="GO:0006893">
    <property type="term" value="P:Golgi to plasma membrane transport"/>
    <property type="evidence" value="ECO:0007669"/>
    <property type="project" value="TreeGrafter"/>
</dbReference>
<dbReference type="InterPro" id="IPR042560">
    <property type="entry name" value="Exo84_C_2"/>
</dbReference>
<evidence type="ECO:0000256" key="5">
    <source>
        <dbReference type="ARBA" id="ARBA00022483"/>
    </source>
</evidence>
<dbReference type="EMBL" id="NHZQ01000102">
    <property type="protein sequence ID" value="PSK53078.1"/>
    <property type="molecule type" value="Genomic_DNA"/>
</dbReference>
<evidence type="ECO:0000256" key="6">
    <source>
        <dbReference type="ARBA" id="ARBA00022927"/>
    </source>
</evidence>
<evidence type="ECO:0000259" key="8">
    <source>
        <dbReference type="Pfam" id="PF16528"/>
    </source>
</evidence>
<dbReference type="InterPro" id="IPR033961">
    <property type="entry name" value="Exo84"/>
</dbReference>
<dbReference type="InterPro" id="IPR011993">
    <property type="entry name" value="PH-like_dom_sf"/>
</dbReference>
<dbReference type="AlphaFoldDB" id="A0A2P7ZXX4"/>
<dbReference type="InterPro" id="IPR032403">
    <property type="entry name" value="Exo84_C"/>
</dbReference>
<feature type="domain" description="Exocyst component Exo84 C-terminal" evidence="8">
    <location>
        <begin position="478"/>
        <end position="678"/>
    </location>
</feature>
<dbReference type="SUPFAM" id="SSF74788">
    <property type="entry name" value="Cullin repeat-like"/>
    <property type="match status" value="1"/>
</dbReference>
<dbReference type="Gene3D" id="1.20.58.1210">
    <property type="entry name" value="Exo84p, N-terminal helical domain"/>
    <property type="match status" value="1"/>
</dbReference>
<evidence type="ECO:0000256" key="2">
    <source>
        <dbReference type="ARBA" id="ARBA00007210"/>
    </source>
</evidence>
<dbReference type="OrthoDB" id="642193at2759"/>
<evidence type="ECO:0000256" key="1">
    <source>
        <dbReference type="ARBA" id="ARBA00004398"/>
    </source>
</evidence>
<dbReference type="Proteomes" id="UP000243723">
    <property type="component" value="Unassembled WGS sequence"/>
</dbReference>
<name>A0A2P7ZXX4_9PEZI</name>
<dbReference type="PANTHER" id="PTHR21426:SF12">
    <property type="entry name" value="EXOCYST COMPLEX COMPONENT 8"/>
    <property type="match status" value="1"/>
</dbReference>
<dbReference type="InterPro" id="IPR042561">
    <property type="entry name" value="Exo84_C_1"/>
</dbReference>
<reference evidence="9 10" key="1">
    <citation type="submission" date="2017-05" db="EMBL/GenBank/DDBJ databases">
        <title>Draft genome sequence of Elsinoe australis.</title>
        <authorList>
            <person name="Cheng Q."/>
        </authorList>
    </citation>
    <scope>NUCLEOTIDE SEQUENCE [LARGE SCALE GENOMIC DNA]</scope>
    <source>
        <strain evidence="9 10">NL1</strain>
    </source>
</reference>
<gene>
    <name evidence="9" type="ORF">B9Z65_3278</name>
</gene>
<feature type="region of interest" description="Disordered" evidence="7">
    <location>
        <begin position="108"/>
        <end position="127"/>
    </location>
</feature>
<proteinExistence type="inferred from homology"/>
<comment type="similarity">
    <text evidence="2">Belongs to the EXO84 family.</text>
</comment>
<feature type="region of interest" description="Disordered" evidence="7">
    <location>
        <begin position="716"/>
        <end position="742"/>
    </location>
</feature>
<protein>
    <recommendedName>
        <fullName evidence="3">Exocyst complex component EXO84</fullName>
    </recommendedName>
</protein>
<keyword evidence="4" id="KW-0813">Transport</keyword>
<feature type="region of interest" description="Disordered" evidence="7">
    <location>
        <begin position="1"/>
        <end position="73"/>
    </location>
</feature>
<dbReference type="Gene3D" id="1.20.58.1220">
    <property type="entry name" value="Exo84p, C-terminal helical domain"/>
    <property type="match status" value="1"/>
</dbReference>
<dbReference type="GO" id="GO:0030133">
    <property type="term" value="C:transport vesicle"/>
    <property type="evidence" value="ECO:0007669"/>
    <property type="project" value="UniProtKB-SubCell"/>
</dbReference>
<dbReference type="InterPro" id="IPR016159">
    <property type="entry name" value="Cullin_repeat-like_dom_sf"/>
</dbReference>
<dbReference type="Gene3D" id="2.30.29.30">
    <property type="entry name" value="Pleckstrin-homology domain (PH domain)/Phosphotyrosine-binding domain (PTB)"/>
    <property type="match status" value="1"/>
</dbReference>
<keyword evidence="5" id="KW-0268">Exocytosis</keyword>
<dbReference type="GO" id="GO:0015031">
    <property type="term" value="P:protein transport"/>
    <property type="evidence" value="ECO:0007669"/>
    <property type="project" value="UniProtKB-KW"/>
</dbReference>
<evidence type="ECO:0000256" key="4">
    <source>
        <dbReference type="ARBA" id="ARBA00022448"/>
    </source>
</evidence>